<proteinExistence type="inferred from homology"/>
<dbReference type="CDD" id="cd02138">
    <property type="entry name" value="TdsD-like"/>
    <property type="match status" value="1"/>
</dbReference>
<dbReference type="PANTHER" id="PTHR43673:SF10">
    <property type="entry name" value="NADH DEHYDROGENASE_NAD(P)H NITROREDUCTASE XCC3605-RELATED"/>
    <property type="match status" value="1"/>
</dbReference>
<name>A0A0S4KL71_9BACT</name>
<feature type="domain" description="Nitroreductase" evidence="3">
    <location>
        <begin position="16"/>
        <end position="159"/>
    </location>
</feature>
<reference evidence="5" key="1">
    <citation type="submission" date="2015-09" db="EMBL/GenBank/DDBJ databases">
        <authorList>
            <person name="Daims H."/>
        </authorList>
    </citation>
    <scope>NUCLEOTIDE SEQUENCE [LARGE SCALE GENOMIC DNA]</scope>
</reference>
<evidence type="ECO:0000256" key="1">
    <source>
        <dbReference type="ARBA" id="ARBA00007118"/>
    </source>
</evidence>
<dbReference type="SUPFAM" id="SSF55469">
    <property type="entry name" value="FMN-dependent nitroreductase-like"/>
    <property type="match status" value="1"/>
</dbReference>
<sequence length="200" mass="22224">MEKPAPTDSPIHELLARRWSPRAFAERPIEPEKLQSLFEAARWAPSSNNEQPWRFIVAKKADETQWNRLFACLVEGNRAWAFRAPVLVLSVASLYFGKTGAPNRHAMHDTGMAVQNLAIQATALGLIVHQMAGFDAEQARKDLKIPSEYEPVAMIAIGYPGDPSLLSGTLHEREVAPRRRHPASSFVFSGEWGTPSSLLV</sequence>
<dbReference type="EC" id="1.-.-.-" evidence="4"/>
<dbReference type="STRING" id="1715989.NITINOP_0163"/>
<dbReference type="GO" id="GO:0016491">
    <property type="term" value="F:oxidoreductase activity"/>
    <property type="evidence" value="ECO:0007669"/>
    <property type="project" value="UniProtKB-KW"/>
</dbReference>
<dbReference type="KEGG" id="nio:NITINOP_0163"/>
<comment type="similarity">
    <text evidence="1">Belongs to the nitroreductase family.</text>
</comment>
<evidence type="ECO:0000313" key="5">
    <source>
        <dbReference type="Proteomes" id="UP000066284"/>
    </source>
</evidence>
<gene>
    <name evidence="4" type="ORF">NITINOP_0163</name>
</gene>
<dbReference type="Pfam" id="PF00881">
    <property type="entry name" value="Nitroreductase"/>
    <property type="match status" value="1"/>
</dbReference>
<dbReference type="Proteomes" id="UP000066284">
    <property type="component" value="Chromosome 1"/>
</dbReference>
<dbReference type="AlphaFoldDB" id="A0A0S4KL71"/>
<evidence type="ECO:0000256" key="2">
    <source>
        <dbReference type="ARBA" id="ARBA00023002"/>
    </source>
</evidence>
<evidence type="ECO:0000259" key="3">
    <source>
        <dbReference type="Pfam" id="PF00881"/>
    </source>
</evidence>
<dbReference type="Gene3D" id="3.40.109.10">
    <property type="entry name" value="NADH Oxidase"/>
    <property type="match status" value="1"/>
</dbReference>
<dbReference type="EMBL" id="LN885086">
    <property type="protein sequence ID" value="CUQ65139.1"/>
    <property type="molecule type" value="Genomic_DNA"/>
</dbReference>
<accession>A0A0S4KL71</accession>
<dbReference type="InterPro" id="IPR000415">
    <property type="entry name" value="Nitroreductase-like"/>
</dbReference>
<dbReference type="RefSeq" id="WP_062481902.1">
    <property type="nucleotide sequence ID" value="NZ_LN885086.1"/>
</dbReference>
<dbReference type="OrthoDB" id="9782629at2"/>
<dbReference type="InterPro" id="IPR029479">
    <property type="entry name" value="Nitroreductase"/>
</dbReference>
<organism evidence="4 5">
    <name type="scientific">Candidatus Nitrospira inopinata</name>
    <dbReference type="NCBI Taxonomy" id="1715989"/>
    <lineage>
        <taxon>Bacteria</taxon>
        <taxon>Pseudomonadati</taxon>
        <taxon>Nitrospirota</taxon>
        <taxon>Nitrospiria</taxon>
        <taxon>Nitrospirales</taxon>
        <taxon>Nitrospiraceae</taxon>
        <taxon>Nitrospira</taxon>
    </lineage>
</organism>
<dbReference type="PANTHER" id="PTHR43673">
    <property type="entry name" value="NAD(P)H NITROREDUCTASE YDGI-RELATED"/>
    <property type="match status" value="1"/>
</dbReference>
<keyword evidence="5" id="KW-1185">Reference proteome</keyword>
<protein>
    <submittedName>
        <fullName evidence="4">Nitroreductase</fullName>
        <ecNumber evidence="4">1.-.-.-</ecNumber>
    </submittedName>
</protein>
<keyword evidence="2 4" id="KW-0560">Oxidoreductase</keyword>
<evidence type="ECO:0000313" key="4">
    <source>
        <dbReference type="EMBL" id="CUQ65139.1"/>
    </source>
</evidence>